<proteinExistence type="predicted"/>
<organism evidence="1">
    <name type="scientific">Ixodes scapularis</name>
    <name type="common">Black-legged tick</name>
    <name type="synonym">Deer tick</name>
    <dbReference type="NCBI Taxonomy" id="6945"/>
    <lineage>
        <taxon>Eukaryota</taxon>
        <taxon>Metazoa</taxon>
        <taxon>Ecdysozoa</taxon>
        <taxon>Arthropoda</taxon>
        <taxon>Chelicerata</taxon>
        <taxon>Arachnida</taxon>
        <taxon>Acari</taxon>
        <taxon>Parasitiformes</taxon>
        <taxon>Ixodida</taxon>
        <taxon>Ixodoidea</taxon>
        <taxon>Ixodidae</taxon>
        <taxon>Ixodinae</taxon>
        <taxon>Ixodes</taxon>
    </lineage>
</organism>
<name>A0A4D5RCG1_IXOSC</name>
<protein>
    <submittedName>
        <fullName evidence="1">Putative secreted protein</fullName>
    </submittedName>
</protein>
<evidence type="ECO:0000313" key="1">
    <source>
        <dbReference type="EMBL" id="MOY34792.1"/>
    </source>
</evidence>
<accession>A0A4D5RCG1</accession>
<sequence length="85" mass="9410">MSFLSPLTMPSYREIILLFVISQPAGRASPSTLTTMGCTWWCRSSMMHNTERARLVPVTRWQPLGIVPSMLLGIGSTGRKHCDGS</sequence>
<dbReference type="EMBL" id="GHJT01000821">
    <property type="protein sequence ID" value="MOY34792.1"/>
    <property type="molecule type" value="Transcribed_RNA"/>
</dbReference>
<reference evidence="1" key="1">
    <citation type="submission" date="2019-04" db="EMBL/GenBank/DDBJ databases">
        <title>An insight into the mialome of Ixodes scapularis.</title>
        <authorList>
            <person name="Ribeiro J.M."/>
            <person name="Mather T.N."/>
            <person name="Karim S."/>
        </authorList>
    </citation>
    <scope>NUCLEOTIDE SEQUENCE</scope>
</reference>
<dbReference type="AlphaFoldDB" id="A0A4D5RCG1"/>